<proteinExistence type="predicted"/>
<organism evidence="1 2">
    <name type="scientific">Helicobacter pylori UM038</name>
    <dbReference type="NCBI Taxonomy" id="1352343"/>
    <lineage>
        <taxon>Bacteria</taxon>
        <taxon>Pseudomonadati</taxon>
        <taxon>Campylobacterota</taxon>
        <taxon>Epsilonproteobacteria</taxon>
        <taxon>Campylobacterales</taxon>
        <taxon>Helicobacteraceae</taxon>
        <taxon>Helicobacter</taxon>
    </lineage>
</organism>
<evidence type="ECO:0000313" key="1">
    <source>
        <dbReference type="EMBL" id="EPZ67506.1"/>
    </source>
</evidence>
<accession>A0AAV3JP23</accession>
<reference evidence="1 2" key="1">
    <citation type="journal article" date="2013" name="Genome Announc.">
        <title>Multiple genome sequences of Helicobacter pylori strains of diverse disease and antibiotic resistance backgrounds from Malaysia.</title>
        <authorList>
            <person name="Rehvathy V."/>
            <person name="Tan M.H."/>
            <person name="Gunaletchumy S.P."/>
            <person name="Teh X."/>
            <person name="Wang S."/>
            <person name="Baybayan P."/>
            <person name="Singh S."/>
            <person name="Ashby M."/>
            <person name="Kaakoush N.O."/>
            <person name="Mitchell H.M."/>
            <person name="Croft L.J."/>
            <person name="Goh K.L."/>
            <person name="Loke M.F."/>
            <person name="Vadivelu J."/>
        </authorList>
    </citation>
    <scope>NUCLEOTIDE SEQUENCE [LARGE SCALE GENOMIC DNA]</scope>
    <source>
        <strain evidence="1 2">UM038</strain>
    </source>
</reference>
<dbReference type="Proteomes" id="UP000015451">
    <property type="component" value="Unassembled WGS sequence"/>
</dbReference>
<comment type="caution">
    <text evidence="1">The sequence shown here is derived from an EMBL/GenBank/DDBJ whole genome shotgun (WGS) entry which is preliminary data.</text>
</comment>
<gene>
    <name evidence="1" type="ORF">N199_02355</name>
</gene>
<dbReference type="AlphaFoldDB" id="A0AAV3JP23"/>
<name>A0AAV3JP23_HELPX</name>
<sequence>MAILGLKKYVILWFLMGFYAGLNALDYDTLDPKYYKYIKYYKAYEDKEVEELIKDLKRANAKSGLILGINTGFFYNHEIMVRTNSSSITGNILNYLFAYGLRFGYQTFRPSFFARLVRPNIIGRRIYIQYYGGAPKKAGFGSVGFQSVMLNGDFLLDFPLPFVGKYLYMGGYMGLGLGVVAHGVNYTAEWGMSFNVGLALTILEKNRIEFGFKILNNFPFLQSSSSKETWWGAIASIGYQYVF</sequence>
<protein>
    <submittedName>
        <fullName evidence="1">Membrane protein</fullName>
    </submittedName>
</protein>
<evidence type="ECO:0000313" key="2">
    <source>
        <dbReference type="Proteomes" id="UP000015451"/>
    </source>
</evidence>
<dbReference type="EMBL" id="AUSL01000040">
    <property type="protein sequence ID" value="EPZ67506.1"/>
    <property type="molecule type" value="Genomic_DNA"/>
</dbReference>